<dbReference type="InterPro" id="IPR026893">
    <property type="entry name" value="Tyr/Ser_Pase_IphP-type"/>
</dbReference>
<evidence type="ECO:0000259" key="1">
    <source>
        <dbReference type="PROSITE" id="PS50056"/>
    </source>
</evidence>
<reference evidence="2 3" key="1">
    <citation type="submission" date="2020-06" db="EMBL/GenBank/DDBJ databases">
        <title>Frischella cerana isolated from Apis cerana gut homogenate.</title>
        <authorList>
            <person name="Wolter L.A."/>
            <person name="Suenami S."/>
            <person name="Miyazaki R."/>
        </authorList>
    </citation>
    <scope>NUCLEOTIDE SEQUENCE [LARGE SCALE GENOMIC DNA]</scope>
    <source>
        <strain evidence="2 3">Ac13</strain>
    </source>
</reference>
<organism evidence="2 3">
    <name type="scientific">Frischella japonica</name>
    <dbReference type="NCBI Taxonomy" id="2741544"/>
    <lineage>
        <taxon>Bacteria</taxon>
        <taxon>Pseudomonadati</taxon>
        <taxon>Pseudomonadota</taxon>
        <taxon>Gammaproteobacteria</taxon>
        <taxon>Orbales</taxon>
        <taxon>Orbaceae</taxon>
        <taxon>Frischella</taxon>
    </lineage>
</organism>
<dbReference type="SUPFAM" id="SSF52799">
    <property type="entry name" value="(Phosphotyrosine protein) phosphatases II"/>
    <property type="match status" value="1"/>
</dbReference>
<dbReference type="InterPro" id="IPR029021">
    <property type="entry name" value="Prot-tyrosine_phosphatase-like"/>
</dbReference>
<proteinExistence type="predicted"/>
<dbReference type="InterPro" id="IPR000387">
    <property type="entry name" value="Tyr_Pase_dom"/>
</dbReference>
<dbReference type="RefSeq" id="WP_187756306.1">
    <property type="nucleotide sequence ID" value="NZ_JABURY010000021.1"/>
</dbReference>
<sequence>MSLSSPHIVAIKNGINFRDLGGIKTKDGRKIRTGLLFRSGDFSQITDEEQAFIEQKLAIKAVLDYRDNGEAQHRPDKLWHSVQYFNVPANPLSDDVSANLTKELTETNDLKQHSPADFMIKLYQLLPFNNPAYQTLVDLLVNGNGKSIVQHCAIGKDRTGIGVALTLLALGVEEEQVMQDYILSEKLLAPVIDQIFAKYQGKLDQQWLEKRKQIFAANPLYLQAAFDAIKARYNTFDHWLENDYQLTDEKRQVIQRYYLI</sequence>
<dbReference type="EMBL" id="JABURY010000021">
    <property type="protein sequence ID" value="MBC9131866.1"/>
    <property type="molecule type" value="Genomic_DNA"/>
</dbReference>
<evidence type="ECO:0000313" key="2">
    <source>
        <dbReference type="EMBL" id="MBC9131866.1"/>
    </source>
</evidence>
<gene>
    <name evidence="2" type="ORF">FcAc13_11205</name>
</gene>
<name>A0ABR7R0M9_9GAMM</name>
<dbReference type="PROSITE" id="PS50056">
    <property type="entry name" value="TYR_PHOSPHATASE_2"/>
    <property type="match status" value="1"/>
</dbReference>
<protein>
    <submittedName>
        <fullName evidence="2">Tyrosine-protein phosphatase</fullName>
    </submittedName>
</protein>
<accession>A0ABR7R0M9</accession>
<dbReference type="Gene3D" id="3.90.190.10">
    <property type="entry name" value="Protein tyrosine phosphatase superfamily"/>
    <property type="match status" value="1"/>
</dbReference>
<dbReference type="Pfam" id="PF13350">
    <property type="entry name" value="Y_phosphatase3"/>
    <property type="match status" value="1"/>
</dbReference>
<keyword evidence="3" id="KW-1185">Reference proteome</keyword>
<dbReference type="Proteomes" id="UP000651208">
    <property type="component" value="Unassembled WGS sequence"/>
</dbReference>
<evidence type="ECO:0000313" key="3">
    <source>
        <dbReference type="Proteomes" id="UP000651208"/>
    </source>
</evidence>
<feature type="domain" description="Tyrosine specific protein phosphatases" evidence="1">
    <location>
        <begin position="134"/>
        <end position="196"/>
    </location>
</feature>
<comment type="caution">
    <text evidence="2">The sequence shown here is derived from an EMBL/GenBank/DDBJ whole genome shotgun (WGS) entry which is preliminary data.</text>
</comment>